<reference evidence="1 2" key="1">
    <citation type="submission" date="2024-09" db="EMBL/GenBank/DDBJ databases">
        <authorList>
            <person name="Sun Q."/>
            <person name="Mori K."/>
        </authorList>
    </citation>
    <scope>NUCLEOTIDE SEQUENCE [LARGE SCALE GENOMIC DNA]</scope>
    <source>
        <strain evidence="1 2">JCM 13503</strain>
    </source>
</reference>
<gene>
    <name evidence="1" type="ORF">ACFFLM_02320</name>
</gene>
<dbReference type="Pfam" id="PF13279">
    <property type="entry name" value="4HBT_2"/>
    <property type="match status" value="1"/>
</dbReference>
<dbReference type="RefSeq" id="WP_380005134.1">
    <property type="nucleotide sequence ID" value="NZ_JBHLYR010000009.1"/>
</dbReference>
<dbReference type="EMBL" id="JBHLYR010000009">
    <property type="protein sequence ID" value="MFB9990822.1"/>
    <property type="molecule type" value="Genomic_DNA"/>
</dbReference>
<dbReference type="EC" id="3.1.2.-" evidence="1"/>
<name>A0ABV6ATK0_9DEIO</name>
<dbReference type="InterPro" id="IPR029069">
    <property type="entry name" value="HotDog_dom_sf"/>
</dbReference>
<evidence type="ECO:0000313" key="2">
    <source>
        <dbReference type="Proteomes" id="UP001589733"/>
    </source>
</evidence>
<dbReference type="SUPFAM" id="SSF54637">
    <property type="entry name" value="Thioesterase/thiol ester dehydrase-isomerase"/>
    <property type="match status" value="1"/>
</dbReference>
<sequence length="161" mass="18318">MGKTYRYDSVVTLGDTDLTGHLNFSNIFQLQGRARDLWIRDCVDQPLPDLVGGLRLVIQEASTRFIREFKLFDPVQVELQFTAIESACVVMRFRCVDPRTGVLHSEGRQTLVFMNHLGHITRMPTHWREAAHTYADFGEQAVQDVDDQHELGPPATPTALH</sequence>
<accession>A0ABV6ATK0</accession>
<protein>
    <submittedName>
        <fullName evidence="1">Acyl-CoA thioesterase</fullName>
        <ecNumber evidence="1">3.1.2.-</ecNumber>
    </submittedName>
</protein>
<evidence type="ECO:0000313" key="1">
    <source>
        <dbReference type="EMBL" id="MFB9990822.1"/>
    </source>
</evidence>
<organism evidence="1 2">
    <name type="scientific">Deinococcus oregonensis</name>
    <dbReference type="NCBI Taxonomy" id="1805970"/>
    <lineage>
        <taxon>Bacteria</taxon>
        <taxon>Thermotogati</taxon>
        <taxon>Deinococcota</taxon>
        <taxon>Deinococci</taxon>
        <taxon>Deinococcales</taxon>
        <taxon>Deinococcaceae</taxon>
        <taxon>Deinococcus</taxon>
    </lineage>
</organism>
<dbReference type="GO" id="GO:0016787">
    <property type="term" value="F:hydrolase activity"/>
    <property type="evidence" value="ECO:0007669"/>
    <property type="project" value="UniProtKB-KW"/>
</dbReference>
<keyword evidence="1" id="KW-0378">Hydrolase</keyword>
<dbReference type="CDD" id="cd00586">
    <property type="entry name" value="4HBT"/>
    <property type="match status" value="1"/>
</dbReference>
<keyword evidence="2" id="KW-1185">Reference proteome</keyword>
<dbReference type="Gene3D" id="3.10.129.10">
    <property type="entry name" value="Hotdog Thioesterase"/>
    <property type="match status" value="1"/>
</dbReference>
<comment type="caution">
    <text evidence="1">The sequence shown here is derived from an EMBL/GenBank/DDBJ whole genome shotgun (WGS) entry which is preliminary data.</text>
</comment>
<proteinExistence type="predicted"/>
<dbReference type="Proteomes" id="UP001589733">
    <property type="component" value="Unassembled WGS sequence"/>
</dbReference>